<dbReference type="InterPro" id="IPR029044">
    <property type="entry name" value="Nucleotide-diphossugar_trans"/>
</dbReference>
<dbReference type="RefSeq" id="WP_085758003.1">
    <property type="nucleotide sequence ID" value="NZ_CP019343.1"/>
</dbReference>
<dbReference type="AlphaFoldDB" id="A0A1X9N707"/>
<dbReference type="EMBL" id="CP019343">
    <property type="protein sequence ID" value="ARN73878.1"/>
    <property type="molecule type" value="Genomic_DNA"/>
</dbReference>
<dbReference type="PANTHER" id="PTHR43685">
    <property type="entry name" value="GLYCOSYLTRANSFERASE"/>
    <property type="match status" value="1"/>
</dbReference>
<dbReference type="PANTHER" id="PTHR43685:SF2">
    <property type="entry name" value="GLYCOSYLTRANSFERASE 2-LIKE DOMAIN-CONTAINING PROTEIN"/>
    <property type="match status" value="1"/>
</dbReference>
<evidence type="ECO:0000313" key="3">
    <source>
        <dbReference type="Proteomes" id="UP000193450"/>
    </source>
</evidence>
<dbReference type="InterPro" id="IPR001173">
    <property type="entry name" value="Glyco_trans_2-like"/>
</dbReference>
<accession>A0A1X9N707</accession>
<feature type="domain" description="Glycosyltransferase 2-like" evidence="1">
    <location>
        <begin position="7"/>
        <end position="171"/>
    </location>
</feature>
<dbReference type="Gene3D" id="3.90.550.10">
    <property type="entry name" value="Spore Coat Polysaccharide Biosynthesis Protein SpsA, Chain A"/>
    <property type="match status" value="1"/>
</dbReference>
<dbReference type="STRING" id="716816.BST96_06975"/>
<gene>
    <name evidence="2" type="ORF">BST96_06975</name>
</gene>
<keyword evidence="2" id="KW-0808">Transferase</keyword>
<reference evidence="2 3" key="1">
    <citation type="submission" date="2016-11" db="EMBL/GenBank/DDBJ databases">
        <title>Trade-off between light-utilization and light-protection in marine flavobacteria.</title>
        <authorList>
            <person name="Kumagai Y."/>
        </authorList>
    </citation>
    <scope>NUCLEOTIDE SEQUENCE [LARGE SCALE GENOMIC DNA]</scope>
    <source>
        <strain evidence="2 3">NBRC 107125</strain>
    </source>
</reference>
<evidence type="ECO:0000313" key="2">
    <source>
        <dbReference type="EMBL" id="ARN73878.1"/>
    </source>
</evidence>
<dbReference type="Pfam" id="PF00535">
    <property type="entry name" value="Glycos_transf_2"/>
    <property type="match status" value="1"/>
</dbReference>
<dbReference type="OrthoDB" id="9801954at2"/>
<dbReference type="InterPro" id="IPR050834">
    <property type="entry name" value="Glycosyltransf_2"/>
</dbReference>
<proteinExistence type="predicted"/>
<keyword evidence="3" id="KW-1185">Reference proteome</keyword>
<dbReference type="KEGG" id="osg:BST96_06975"/>
<name>A0A1X9N707_9GAMM</name>
<evidence type="ECO:0000259" key="1">
    <source>
        <dbReference type="Pfam" id="PF00535"/>
    </source>
</evidence>
<protein>
    <submittedName>
        <fullName evidence="2">Glycosyl transferase</fullName>
    </submittedName>
</protein>
<dbReference type="GO" id="GO:0016740">
    <property type="term" value="F:transferase activity"/>
    <property type="evidence" value="ECO:0007669"/>
    <property type="project" value="UniProtKB-KW"/>
</dbReference>
<organism evidence="2 3">
    <name type="scientific">Oceanicoccus sagamiensis</name>
    <dbReference type="NCBI Taxonomy" id="716816"/>
    <lineage>
        <taxon>Bacteria</taxon>
        <taxon>Pseudomonadati</taxon>
        <taxon>Pseudomonadota</taxon>
        <taxon>Gammaproteobacteria</taxon>
        <taxon>Cellvibrionales</taxon>
        <taxon>Spongiibacteraceae</taxon>
        <taxon>Oceanicoccus</taxon>
    </lineage>
</organism>
<sequence length="367" mass="42222">MSGPIVSVIMATYNHADFVQEAIESVLLQDGVEFEFLIADDGSSDATRDVVASIIDPRIKFFPNTVNRGACVVTNELIAKSSGKYIALMNSDDSWVDKDKLSYQVKVLEDMPNVGACFGKAQFVDVNGDRIEKSSLAFGTAFDKENRSQGQWLRYFFDFGNCICHPSMLIRRSCYESVGVYNNRLRQLPDFDMWIRLVKHYDIYISDRELINFRVLPGENASSQTSENSIRTINEHYIIANTFFDNVSSQILIDGFSDLLVFKDIPSRTHQDIEIAKLFLIENQWLGKPYKMIGLSKMFNLFNSAKHIEVLEKEYGLDDRWYQKIMSEVDVLRPKFVAEVKDKARTLKSILLYPKYLLLKFFKRSFS</sequence>
<dbReference type="SUPFAM" id="SSF53448">
    <property type="entry name" value="Nucleotide-diphospho-sugar transferases"/>
    <property type="match status" value="1"/>
</dbReference>
<dbReference type="Proteomes" id="UP000193450">
    <property type="component" value="Chromosome"/>
</dbReference>